<comment type="subcellular location">
    <subcellularLocation>
        <location evidence="1">Membrane</location>
        <topology evidence="1">Multi-pass membrane protein</topology>
    </subcellularLocation>
</comment>
<feature type="binding site" evidence="6">
    <location>
        <position position="315"/>
    </location>
    <ligand>
        <name>Na(+)</name>
        <dbReference type="ChEBI" id="CHEBI:29101"/>
        <label>1</label>
    </ligand>
</feature>
<dbReference type="InterPro" id="IPR000175">
    <property type="entry name" value="Na/ntran_symport"/>
</dbReference>
<dbReference type="PROSITE" id="PS50267">
    <property type="entry name" value="NA_NEUROTRAN_SYMP_3"/>
    <property type="match status" value="1"/>
</dbReference>
<feature type="transmembrane region" description="Helical" evidence="8">
    <location>
        <begin position="467"/>
        <end position="488"/>
    </location>
</feature>
<proteinExistence type="predicted"/>
<keyword evidence="4 8" id="KW-1133">Transmembrane helix</keyword>
<feature type="transmembrane region" description="Helical" evidence="8">
    <location>
        <begin position="273"/>
        <end position="297"/>
    </location>
</feature>
<dbReference type="GeneTree" id="ENSGT00940000165190"/>
<feature type="transmembrane region" description="Helical" evidence="8">
    <location>
        <begin position="56"/>
        <end position="78"/>
    </location>
</feature>
<dbReference type="GO" id="GO:0005886">
    <property type="term" value="C:plasma membrane"/>
    <property type="evidence" value="ECO:0007669"/>
    <property type="project" value="TreeGrafter"/>
</dbReference>
<feature type="transmembrane region" description="Helical" evidence="8">
    <location>
        <begin position="309"/>
        <end position="334"/>
    </location>
</feature>
<name>A0A668AW81_9TELE</name>
<dbReference type="InParanoid" id="A0A668AW81"/>
<keyword evidence="2" id="KW-0813">Transport</keyword>
<dbReference type="PANTHER" id="PTHR11616">
    <property type="entry name" value="SODIUM/CHLORIDE DEPENDENT TRANSPORTER"/>
    <property type="match status" value="1"/>
</dbReference>
<gene>
    <name evidence="9" type="primary">LOC115363879</name>
</gene>
<keyword evidence="10" id="KW-1185">Reference proteome</keyword>
<dbReference type="GO" id="GO:0046872">
    <property type="term" value="F:metal ion binding"/>
    <property type="evidence" value="ECO:0007669"/>
    <property type="project" value="UniProtKB-KW"/>
</dbReference>
<keyword evidence="3 8" id="KW-0812">Transmembrane</keyword>
<dbReference type="Pfam" id="PF00209">
    <property type="entry name" value="SNF"/>
    <property type="match status" value="1"/>
</dbReference>
<evidence type="ECO:0000256" key="6">
    <source>
        <dbReference type="PIRSR" id="PIRSR600175-1"/>
    </source>
</evidence>
<feature type="transmembrane region" description="Helical" evidence="8">
    <location>
        <begin position="229"/>
        <end position="253"/>
    </location>
</feature>
<feature type="transmembrane region" description="Helical" evidence="8">
    <location>
        <begin position="17"/>
        <end position="36"/>
    </location>
</feature>
<evidence type="ECO:0000256" key="2">
    <source>
        <dbReference type="ARBA" id="ARBA00022448"/>
    </source>
</evidence>
<feature type="transmembrane region" description="Helical" evidence="8">
    <location>
        <begin position="368"/>
        <end position="388"/>
    </location>
</feature>
<dbReference type="SUPFAM" id="SSF161070">
    <property type="entry name" value="SNF-like"/>
    <property type="match status" value="1"/>
</dbReference>
<dbReference type="PRINTS" id="PR00176">
    <property type="entry name" value="NANEUSMPORT"/>
</dbReference>
<sequence>METKVQNREQWRNKREYFLAVAGNVVGFGNVWRFPYLCYKNGGGLTHVFLCMQVHFLLPYCFFAMLVGVPVFLLESAIGQYTQEGTITCWRKICPLGEGIGYAFIVIQLFARLYTIIIAWSLFYLGSAFNASLPWATCNNTWNTDRCVELTSPNWTSEHNANWTGNWTHETVTKSSVSEFWERRVLGMSAGLEEVGKVRWELVLCLLASWIGLYFCIWKGIRTTGKVVYFTALFPYVMLAILLVRGLTLPGAWQGLVFYLYPDPSRLLDLQVWMAACSQVLFSYGLAAGALTVMGSYNKTSNNIYKDSLWLCALNSGTSFVAGFAVFSALGFIAHQQGVPIDMVTESGPGLAFIAYPQAAAMMPLSQLWAVCFFIMLILLAVDTLSLCPTQNMNLILYLVAYFVLSCVFQGGIYQFQLIDYYGANGACLLFLCLAECVAVSWAFGADRMCDAIEEMVGQRPCLLFKLCWRYISPLICLVCFICSFLDYQPLTSKWGYVYPAWAYGLGWAMALSSIVVVPICGVCKVCVTEGSLRQVGTVILLHENQRQTETSIVSSKYLTDQPLVPMLLNH</sequence>
<dbReference type="InterPro" id="IPR037272">
    <property type="entry name" value="SNS_sf"/>
</dbReference>
<feature type="transmembrane region" description="Helical" evidence="8">
    <location>
        <begin position="198"/>
        <end position="217"/>
    </location>
</feature>
<evidence type="ECO:0000256" key="4">
    <source>
        <dbReference type="ARBA" id="ARBA00022989"/>
    </source>
</evidence>
<evidence type="ECO:0000256" key="8">
    <source>
        <dbReference type="SAM" id="Phobius"/>
    </source>
</evidence>
<dbReference type="AlphaFoldDB" id="A0A668AW81"/>
<feature type="transmembrane region" description="Helical" evidence="8">
    <location>
        <begin position="508"/>
        <end position="528"/>
    </location>
</feature>
<evidence type="ECO:0000256" key="1">
    <source>
        <dbReference type="ARBA" id="ARBA00004141"/>
    </source>
</evidence>
<dbReference type="GO" id="GO:0005332">
    <property type="term" value="F:gamma-aminobutyric acid:sodium:chloride symporter activity"/>
    <property type="evidence" value="ECO:0007669"/>
    <property type="project" value="TreeGrafter"/>
</dbReference>
<evidence type="ECO:0000313" key="10">
    <source>
        <dbReference type="Proteomes" id="UP000472263"/>
    </source>
</evidence>
<feature type="disulfide bond" evidence="7">
    <location>
        <begin position="138"/>
        <end position="147"/>
    </location>
</feature>
<feature type="binding site" evidence="6">
    <location>
        <position position="383"/>
    </location>
    <ligand>
        <name>Na(+)</name>
        <dbReference type="ChEBI" id="CHEBI:29101"/>
        <label>1</label>
    </ligand>
</feature>
<keyword evidence="6" id="KW-0479">Metal-binding</keyword>
<protein>
    <recommendedName>
        <fullName evidence="11">Transporter</fullName>
    </recommendedName>
</protein>
<evidence type="ECO:0008006" key="11">
    <source>
        <dbReference type="Google" id="ProtNLM"/>
    </source>
</evidence>
<feature type="binding site" evidence="6">
    <location>
        <position position="26"/>
    </location>
    <ligand>
        <name>Na(+)</name>
        <dbReference type="ChEBI" id="CHEBI:29101"/>
        <label>1</label>
    </ligand>
</feature>
<keyword evidence="5 8" id="KW-0472">Membrane</keyword>
<keyword evidence="6" id="KW-0915">Sodium</keyword>
<feature type="transmembrane region" description="Helical" evidence="8">
    <location>
        <begin position="99"/>
        <end position="125"/>
    </location>
</feature>
<evidence type="ECO:0000256" key="7">
    <source>
        <dbReference type="PIRSR" id="PIRSR600175-2"/>
    </source>
</evidence>
<feature type="binding site" evidence="6">
    <location>
        <position position="380"/>
    </location>
    <ligand>
        <name>Na(+)</name>
        <dbReference type="ChEBI" id="CHEBI:29101"/>
        <label>1</label>
    </ligand>
</feature>
<feature type="binding site" evidence="6">
    <location>
        <position position="30"/>
    </location>
    <ligand>
        <name>Na(+)</name>
        <dbReference type="ChEBI" id="CHEBI:29101"/>
        <label>1</label>
    </ligand>
</feature>
<feature type="transmembrane region" description="Helical" evidence="8">
    <location>
        <begin position="395"/>
        <end position="416"/>
    </location>
</feature>
<organism evidence="9 10">
    <name type="scientific">Myripristis murdjan</name>
    <name type="common">pinecone soldierfish</name>
    <dbReference type="NCBI Taxonomy" id="586833"/>
    <lineage>
        <taxon>Eukaryota</taxon>
        <taxon>Metazoa</taxon>
        <taxon>Chordata</taxon>
        <taxon>Craniata</taxon>
        <taxon>Vertebrata</taxon>
        <taxon>Euteleostomi</taxon>
        <taxon>Actinopterygii</taxon>
        <taxon>Neopterygii</taxon>
        <taxon>Teleostei</taxon>
        <taxon>Neoteleostei</taxon>
        <taxon>Acanthomorphata</taxon>
        <taxon>Holocentriformes</taxon>
        <taxon>Holocentridae</taxon>
        <taxon>Myripristis</taxon>
    </lineage>
</organism>
<feature type="transmembrane region" description="Helical" evidence="8">
    <location>
        <begin position="422"/>
        <end position="446"/>
    </location>
</feature>
<reference evidence="9" key="2">
    <citation type="submission" date="2025-08" db="UniProtKB">
        <authorList>
            <consortium name="Ensembl"/>
        </authorList>
    </citation>
    <scope>IDENTIFICATION</scope>
</reference>
<evidence type="ECO:0000313" key="9">
    <source>
        <dbReference type="Ensembl" id="ENSMMDP00005054289.1"/>
    </source>
</evidence>
<accession>A0A668AW81</accession>
<feature type="binding site" evidence="6">
    <location>
        <position position="23"/>
    </location>
    <ligand>
        <name>Na(+)</name>
        <dbReference type="ChEBI" id="CHEBI:29101"/>
        <label>1</label>
    </ligand>
</feature>
<evidence type="ECO:0000256" key="5">
    <source>
        <dbReference type="ARBA" id="ARBA00023136"/>
    </source>
</evidence>
<dbReference type="Proteomes" id="UP000472263">
    <property type="component" value="Chromosome 8"/>
</dbReference>
<dbReference type="GO" id="GO:0042995">
    <property type="term" value="C:cell projection"/>
    <property type="evidence" value="ECO:0007669"/>
    <property type="project" value="TreeGrafter"/>
</dbReference>
<dbReference type="PANTHER" id="PTHR11616:SF237">
    <property type="entry name" value="TRANSPORTER"/>
    <property type="match status" value="1"/>
</dbReference>
<keyword evidence="7" id="KW-1015">Disulfide bond</keyword>
<feature type="binding site" evidence="6">
    <location>
        <position position="283"/>
    </location>
    <ligand>
        <name>Na(+)</name>
        <dbReference type="ChEBI" id="CHEBI:29101"/>
        <label>1</label>
    </ligand>
</feature>
<evidence type="ECO:0000256" key="3">
    <source>
        <dbReference type="ARBA" id="ARBA00022692"/>
    </source>
</evidence>
<reference evidence="9" key="3">
    <citation type="submission" date="2025-09" db="UniProtKB">
        <authorList>
            <consortium name="Ensembl"/>
        </authorList>
    </citation>
    <scope>IDENTIFICATION</scope>
</reference>
<dbReference type="Ensembl" id="ENSMMDT00005055337.1">
    <property type="protein sequence ID" value="ENSMMDP00005054289.1"/>
    <property type="gene ID" value="ENSMMDG00005024373.1"/>
</dbReference>
<reference evidence="9" key="1">
    <citation type="submission" date="2019-06" db="EMBL/GenBank/DDBJ databases">
        <authorList>
            <consortium name="Wellcome Sanger Institute Data Sharing"/>
        </authorList>
    </citation>
    <scope>NUCLEOTIDE SEQUENCE [LARGE SCALE GENOMIC DNA]</scope>
</reference>